<dbReference type="PANTHER" id="PTHR42852:SF6">
    <property type="entry name" value="THIOL:DISULFIDE INTERCHANGE PROTEIN DSBE"/>
    <property type="match status" value="1"/>
</dbReference>
<dbReference type="PROSITE" id="PS51352">
    <property type="entry name" value="THIOREDOXIN_2"/>
    <property type="match status" value="1"/>
</dbReference>
<dbReference type="InterPro" id="IPR050553">
    <property type="entry name" value="Thioredoxin_ResA/DsbE_sf"/>
</dbReference>
<keyword evidence="2" id="KW-0201">Cytochrome c-type biogenesis</keyword>
<dbReference type="GO" id="GO:0016209">
    <property type="term" value="F:antioxidant activity"/>
    <property type="evidence" value="ECO:0007669"/>
    <property type="project" value="InterPro"/>
</dbReference>
<gene>
    <name evidence="6" type="ORF">FC093_06045</name>
</gene>
<dbReference type="RefSeq" id="WP_137260849.1">
    <property type="nucleotide sequence ID" value="NZ_SZQL01000003.1"/>
</dbReference>
<evidence type="ECO:0000256" key="3">
    <source>
        <dbReference type="ARBA" id="ARBA00023157"/>
    </source>
</evidence>
<evidence type="ECO:0000313" key="6">
    <source>
        <dbReference type="EMBL" id="TKK70304.1"/>
    </source>
</evidence>
<dbReference type="CDD" id="cd02966">
    <property type="entry name" value="TlpA_like_family"/>
    <property type="match status" value="1"/>
</dbReference>
<dbReference type="InterPro" id="IPR000866">
    <property type="entry name" value="AhpC/TSA"/>
</dbReference>
<name>A0A4U3L7D1_9BACT</name>
<dbReference type="AlphaFoldDB" id="A0A4U3L7D1"/>
<protein>
    <submittedName>
        <fullName evidence="6">TlpA family protein disulfide reductase</fullName>
    </submittedName>
</protein>
<dbReference type="InterPro" id="IPR017937">
    <property type="entry name" value="Thioredoxin_CS"/>
</dbReference>
<dbReference type="PROSITE" id="PS51257">
    <property type="entry name" value="PROKAR_LIPOPROTEIN"/>
    <property type="match status" value="1"/>
</dbReference>
<accession>A0A4U3L7D1</accession>
<feature type="domain" description="Thioredoxin" evidence="5">
    <location>
        <begin position="236"/>
        <end position="374"/>
    </location>
</feature>
<evidence type="ECO:0000313" key="7">
    <source>
        <dbReference type="Proteomes" id="UP000305848"/>
    </source>
</evidence>
<dbReference type="EMBL" id="SZQL01000003">
    <property type="protein sequence ID" value="TKK70304.1"/>
    <property type="molecule type" value="Genomic_DNA"/>
</dbReference>
<comment type="subcellular location">
    <subcellularLocation>
        <location evidence="1">Cell envelope</location>
    </subcellularLocation>
</comment>
<reference evidence="6 7" key="1">
    <citation type="submission" date="2019-05" db="EMBL/GenBank/DDBJ databases">
        <title>Panacibacter sp. strain 17mud1-8 Genome sequencing and assembly.</title>
        <authorList>
            <person name="Chhetri G."/>
        </authorList>
    </citation>
    <scope>NUCLEOTIDE SEQUENCE [LARGE SCALE GENOMIC DNA]</scope>
    <source>
        <strain evidence="6 7">17mud1-8</strain>
    </source>
</reference>
<organism evidence="6 7">
    <name type="scientific">Ilyomonas limi</name>
    <dbReference type="NCBI Taxonomy" id="2575867"/>
    <lineage>
        <taxon>Bacteria</taxon>
        <taxon>Pseudomonadati</taxon>
        <taxon>Bacteroidota</taxon>
        <taxon>Chitinophagia</taxon>
        <taxon>Chitinophagales</taxon>
        <taxon>Chitinophagaceae</taxon>
        <taxon>Ilyomonas</taxon>
    </lineage>
</organism>
<dbReference type="PROSITE" id="PS00194">
    <property type="entry name" value="THIOREDOXIN_1"/>
    <property type="match status" value="1"/>
</dbReference>
<comment type="caution">
    <text evidence="6">The sequence shown here is derived from an EMBL/GenBank/DDBJ whole genome shotgun (WGS) entry which is preliminary data.</text>
</comment>
<dbReference type="PANTHER" id="PTHR42852">
    <property type="entry name" value="THIOL:DISULFIDE INTERCHANGE PROTEIN DSBE"/>
    <property type="match status" value="1"/>
</dbReference>
<dbReference type="InterPro" id="IPR013766">
    <property type="entry name" value="Thioredoxin_domain"/>
</dbReference>
<dbReference type="Pfam" id="PF00578">
    <property type="entry name" value="AhpC-TSA"/>
    <property type="match status" value="1"/>
</dbReference>
<evidence type="ECO:0000259" key="5">
    <source>
        <dbReference type="PROSITE" id="PS51352"/>
    </source>
</evidence>
<keyword evidence="7" id="KW-1185">Reference proteome</keyword>
<dbReference type="OrthoDB" id="750178at2"/>
<evidence type="ECO:0000256" key="4">
    <source>
        <dbReference type="ARBA" id="ARBA00023284"/>
    </source>
</evidence>
<evidence type="ECO:0000256" key="1">
    <source>
        <dbReference type="ARBA" id="ARBA00004196"/>
    </source>
</evidence>
<dbReference type="SUPFAM" id="SSF52833">
    <property type="entry name" value="Thioredoxin-like"/>
    <property type="match status" value="1"/>
</dbReference>
<sequence>MTKNILIAAIAGISLMACKQHNGNGEFTVNGKILHVQKQPVYLSHLPSDGSEVQIVDSATLGADGSYKLKTIGKEEGLYFVSVPSGLQALFINDNDDITVNVDSLNARHPEINGSDASTNLYKFITTFIQKDSSIGAAYQQAQQAPDSAKQMAVSNVQGQVKQLNDYIKKTVAEANSPALVQFALGQAANMQTMSFDDLYKLASDASNRFKESSGLATLKARLQTAIEDAKPKAYPLVGKPAPNLTMQDVTGKPVSISDFKGKYLLVDFWASWCGPCRQENPNVVAAYNQYKDKNFTILGVSLDDDKQAWLEAIKKDGLVWHQMSDLKQWASPAVETYQFDGIPFNVLIDPQGTIIASSLRGPELEAKLAEVLK</sequence>
<evidence type="ECO:0000256" key="2">
    <source>
        <dbReference type="ARBA" id="ARBA00022748"/>
    </source>
</evidence>
<dbReference type="Proteomes" id="UP000305848">
    <property type="component" value="Unassembled WGS sequence"/>
</dbReference>
<dbReference type="GO" id="GO:0030313">
    <property type="term" value="C:cell envelope"/>
    <property type="evidence" value="ECO:0007669"/>
    <property type="project" value="UniProtKB-SubCell"/>
</dbReference>
<proteinExistence type="predicted"/>
<dbReference type="InterPro" id="IPR036249">
    <property type="entry name" value="Thioredoxin-like_sf"/>
</dbReference>
<dbReference type="GO" id="GO:0016491">
    <property type="term" value="F:oxidoreductase activity"/>
    <property type="evidence" value="ECO:0007669"/>
    <property type="project" value="InterPro"/>
</dbReference>
<keyword evidence="4" id="KW-0676">Redox-active center</keyword>
<dbReference type="GO" id="GO:0017004">
    <property type="term" value="P:cytochrome complex assembly"/>
    <property type="evidence" value="ECO:0007669"/>
    <property type="project" value="UniProtKB-KW"/>
</dbReference>
<keyword evidence="3" id="KW-1015">Disulfide bond</keyword>
<dbReference type="Gene3D" id="3.40.30.10">
    <property type="entry name" value="Glutaredoxin"/>
    <property type="match status" value="1"/>
</dbReference>